<dbReference type="SUPFAM" id="SSF52172">
    <property type="entry name" value="CheY-like"/>
    <property type="match status" value="1"/>
</dbReference>
<keyword evidence="2" id="KW-0902">Two-component regulatory system</keyword>
<evidence type="ECO:0000256" key="8">
    <source>
        <dbReference type="SAM" id="MobiDB-lite"/>
    </source>
</evidence>
<feature type="compositionally biased region" description="Pro residues" evidence="8">
    <location>
        <begin position="9"/>
        <end position="18"/>
    </location>
</feature>
<keyword evidence="1" id="KW-0597">Phosphoprotein</keyword>
<dbReference type="Proteomes" id="UP000309174">
    <property type="component" value="Unassembled WGS sequence"/>
</dbReference>
<protein>
    <submittedName>
        <fullName evidence="11">Response regulator transcription factor</fullName>
    </submittedName>
</protein>
<organism evidence="11 12">
    <name type="scientific">Actinomadura soli</name>
    <dbReference type="NCBI Taxonomy" id="2508997"/>
    <lineage>
        <taxon>Bacteria</taxon>
        <taxon>Bacillati</taxon>
        <taxon>Actinomycetota</taxon>
        <taxon>Actinomycetes</taxon>
        <taxon>Streptosporangiales</taxon>
        <taxon>Thermomonosporaceae</taxon>
        <taxon>Actinomadura</taxon>
    </lineage>
</organism>
<feature type="DNA-binding region" description="OmpR/PhoB-type" evidence="7">
    <location>
        <begin position="145"/>
        <end position="243"/>
    </location>
</feature>
<evidence type="ECO:0000259" key="9">
    <source>
        <dbReference type="PROSITE" id="PS50110"/>
    </source>
</evidence>
<reference evidence="11 12" key="1">
    <citation type="submission" date="2019-05" db="EMBL/GenBank/DDBJ databases">
        <title>Draft genome sequence of Actinomadura sp. 14C53.</title>
        <authorList>
            <person name="Saricaoglu S."/>
            <person name="Isik K."/>
        </authorList>
    </citation>
    <scope>NUCLEOTIDE SEQUENCE [LARGE SCALE GENOMIC DNA]</scope>
    <source>
        <strain evidence="11 12">14C53</strain>
    </source>
</reference>
<feature type="region of interest" description="Disordered" evidence="8">
    <location>
        <begin position="241"/>
        <end position="261"/>
    </location>
</feature>
<evidence type="ECO:0000259" key="10">
    <source>
        <dbReference type="PROSITE" id="PS51755"/>
    </source>
</evidence>
<feature type="domain" description="OmpR/PhoB-type" evidence="10">
    <location>
        <begin position="145"/>
        <end position="243"/>
    </location>
</feature>
<dbReference type="InterPro" id="IPR039420">
    <property type="entry name" value="WalR-like"/>
</dbReference>
<dbReference type="Gene3D" id="1.10.10.10">
    <property type="entry name" value="Winged helix-like DNA-binding domain superfamily/Winged helix DNA-binding domain"/>
    <property type="match status" value="1"/>
</dbReference>
<dbReference type="SMART" id="SM00862">
    <property type="entry name" value="Trans_reg_C"/>
    <property type="match status" value="1"/>
</dbReference>
<dbReference type="InterPro" id="IPR011006">
    <property type="entry name" value="CheY-like_superfamily"/>
</dbReference>
<dbReference type="Pfam" id="PF00486">
    <property type="entry name" value="Trans_reg_C"/>
    <property type="match status" value="1"/>
</dbReference>
<dbReference type="PANTHER" id="PTHR48111:SF1">
    <property type="entry name" value="TWO-COMPONENT RESPONSE REGULATOR ORR33"/>
    <property type="match status" value="1"/>
</dbReference>
<dbReference type="GO" id="GO:0005829">
    <property type="term" value="C:cytosol"/>
    <property type="evidence" value="ECO:0007669"/>
    <property type="project" value="TreeGrafter"/>
</dbReference>
<dbReference type="SUPFAM" id="SSF46894">
    <property type="entry name" value="C-terminal effector domain of the bipartite response regulators"/>
    <property type="match status" value="1"/>
</dbReference>
<evidence type="ECO:0000256" key="1">
    <source>
        <dbReference type="ARBA" id="ARBA00022553"/>
    </source>
</evidence>
<dbReference type="CDD" id="cd00383">
    <property type="entry name" value="trans_reg_C"/>
    <property type="match status" value="1"/>
</dbReference>
<evidence type="ECO:0000256" key="2">
    <source>
        <dbReference type="ARBA" id="ARBA00023012"/>
    </source>
</evidence>
<sequence>MNNQSAPDGGPPAPPEPAHVPLLLVADPDETLGRELVLALAERGIEVTVSTDGAQALLRTGSLHPDVVLLAAGISAVDPVTFVRAVRASLPIPVIIGVGANDADKAVQALAAGANVCVARPYRLPELLPLIQSIRAENTPADAGNQPLTCGSIALDPVAHVVRIHGKTVHMPLREFELLHYMMLHADRVISRSQIQAHVWRSDKLNTNTINVHIRRLREKLGDDPDNPNIILTVRGVGYRLTTDTQDNPHNQDSQPTRQPS</sequence>
<dbReference type="GO" id="GO:0006355">
    <property type="term" value="P:regulation of DNA-templated transcription"/>
    <property type="evidence" value="ECO:0007669"/>
    <property type="project" value="InterPro"/>
</dbReference>
<evidence type="ECO:0000256" key="7">
    <source>
        <dbReference type="PROSITE-ProRule" id="PRU01091"/>
    </source>
</evidence>
<feature type="compositionally biased region" description="Polar residues" evidence="8">
    <location>
        <begin position="242"/>
        <end position="261"/>
    </location>
</feature>
<evidence type="ECO:0000256" key="3">
    <source>
        <dbReference type="ARBA" id="ARBA00023015"/>
    </source>
</evidence>
<evidence type="ECO:0000313" key="12">
    <source>
        <dbReference type="Proteomes" id="UP000309174"/>
    </source>
</evidence>
<keyword evidence="12" id="KW-1185">Reference proteome</keyword>
<feature type="domain" description="Response regulatory" evidence="9">
    <location>
        <begin position="22"/>
        <end position="135"/>
    </location>
</feature>
<evidence type="ECO:0000313" key="11">
    <source>
        <dbReference type="EMBL" id="TMQ92219.1"/>
    </source>
</evidence>
<comment type="caution">
    <text evidence="11">The sequence shown here is derived from an EMBL/GenBank/DDBJ whole genome shotgun (WGS) entry which is preliminary data.</text>
</comment>
<name>A0A5C4J7B3_9ACTN</name>
<dbReference type="Gene3D" id="3.40.50.2300">
    <property type="match status" value="1"/>
</dbReference>
<dbReference type="AlphaFoldDB" id="A0A5C4J7B3"/>
<keyword evidence="3" id="KW-0805">Transcription regulation</keyword>
<keyword evidence="5" id="KW-0804">Transcription</keyword>
<proteinExistence type="predicted"/>
<evidence type="ECO:0000256" key="6">
    <source>
        <dbReference type="PROSITE-ProRule" id="PRU00169"/>
    </source>
</evidence>
<evidence type="ECO:0000256" key="5">
    <source>
        <dbReference type="ARBA" id="ARBA00023163"/>
    </source>
</evidence>
<dbReference type="InterPro" id="IPR001867">
    <property type="entry name" value="OmpR/PhoB-type_DNA-bd"/>
</dbReference>
<dbReference type="Pfam" id="PF00072">
    <property type="entry name" value="Response_reg"/>
    <property type="match status" value="1"/>
</dbReference>
<evidence type="ECO:0000256" key="4">
    <source>
        <dbReference type="ARBA" id="ARBA00023125"/>
    </source>
</evidence>
<dbReference type="GO" id="GO:0000976">
    <property type="term" value="F:transcription cis-regulatory region binding"/>
    <property type="evidence" value="ECO:0007669"/>
    <property type="project" value="TreeGrafter"/>
</dbReference>
<dbReference type="InterPro" id="IPR036388">
    <property type="entry name" value="WH-like_DNA-bd_sf"/>
</dbReference>
<dbReference type="GO" id="GO:0000156">
    <property type="term" value="F:phosphorelay response regulator activity"/>
    <property type="evidence" value="ECO:0007669"/>
    <property type="project" value="TreeGrafter"/>
</dbReference>
<dbReference type="InterPro" id="IPR016032">
    <property type="entry name" value="Sig_transdc_resp-reg_C-effctor"/>
</dbReference>
<feature type="region of interest" description="Disordered" evidence="8">
    <location>
        <begin position="1"/>
        <end position="20"/>
    </location>
</feature>
<gene>
    <name evidence="11" type="ORF">ETD83_27735</name>
</gene>
<accession>A0A5C4J7B3</accession>
<keyword evidence="4 7" id="KW-0238">DNA-binding</keyword>
<dbReference type="EMBL" id="VCKW01000170">
    <property type="protein sequence ID" value="TMQ92219.1"/>
    <property type="molecule type" value="Genomic_DNA"/>
</dbReference>
<dbReference type="PANTHER" id="PTHR48111">
    <property type="entry name" value="REGULATOR OF RPOS"/>
    <property type="match status" value="1"/>
</dbReference>
<dbReference type="InterPro" id="IPR001789">
    <property type="entry name" value="Sig_transdc_resp-reg_receiver"/>
</dbReference>
<dbReference type="PROSITE" id="PS50110">
    <property type="entry name" value="RESPONSE_REGULATORY"/>
    <property type="match status" value="1"/>
</dbReference>
<dbReference type="RefSeq" id="WP_138648156.1">
    <property type="nucleotide sequence ID" value="NZ_VCKW01000170.1"/>
</dbReference>
<dbReference type="OrthoDB" id="116118at2"/>
<dbReference type="PROSITE" id="PS51755">
    <property type="entry name" value="OMPR_PHOB"/>
    <property type="match status" value="1"/>
</dbReference>
<dbReference type="SMART" id="SM00448">
    <property type="entry name" value="REC"/>
    <property type="match status" value="1"/>
</dbReference>
<dbReference type="GO" id="GO:0032993">
    <property type="term" value="C:protein-DNA complex"/>
    <property type="evidence" value="ECO:0007669"/>
    <property type="project" value="TreeGrafter"/>
</dbReference>
<comment type="caution">
    <text evidence="6">Lacks conserved residue(s) required for the propagation of feature annotation.</text>
</comment>